<keyword evidence="2" id="KW-1133">Transmembrane helix</keyword>
<organism evidence="3 4">
    <name type="scientific">Ceratobasidium theobromae</name>
    <dbReference type="NCBI Taxonomy" id="1582974"/>
    <lineage>
        <taxon>Eukaryota</taxon>
        <taxon>Fungi</taxon>
        <taxon>Dikarya</taxon>
        <taxon>Basidiomycota</taxon>
        <taxon>Agaricomycotina</taxon>
        <taxon>Agaricomycetes</taxon>
        <taxon>Cantharellales</taxon>
        <taxon>Ceratobasidiaceae</taxon>
        <taxon>Ceratobasidium</taxon>
    </lineage>
</organism>
<dbReference type="Proteomes" id="UP000383932">
    <property type="component" value="Unassembled WGS sequence"/>
</dbReference>
<keyword evidence="4" id="KW-1185">Reference proteome</keyword>
<accession>A0A5N5QWG2</accession>
<feature type="region of interest" description="Disordered" evidence="1">
    <location>
        <begin position="1"/>
        <end position="54"/>
    </location>
</feature>
<protein>
    <recommendedName>
        <fullName evidence="5">Transmembrane protein</fullName>
    </recommendedName>
</protein>
<dbReference type="OrthoDB" id="3364069at2759"/>
<reference evidence="3 4" key="1">
    <citation type="journal article" date="2019" name="Fungal Biol. Biotechnol.">
        <title>Draft genome sequence of fastidious pathogen Ceratobasidium theobromae, which causes vascular-streak dieback in Theobroma cacao.</title>
        <authorList>
            <person name="Ali S.S."/>
            <person name="Asman A."/>
            <person name="Shao J."/>
            <person name="Firmansyah A.P."/>
            <person name="Susilo A.W."/>
            <person name="Rosmana A."/>
            <person name="McMahon P."/>
            <person name="Junaid M."/>
            <person name="Guest D."/>
            <person name="Kheng T.Y."/>
            <person name="Meinhardt L.W."/>
            <person name="Bailey B.A."/>
        </authorList>
    </citation>
    <scope>NUCLEOTIDE SEQUENCE [LARGE SCALE GENOMIC DNA]</scope>
    <source>
        <strain evidence="3 4">CT2</strain>
    </source>
</reference>
<feature type="transmembrane region" description="Helical" evidence="2">
    <location>
        <begin position="356"/>
        <end position="376"/>
    </location>
</feature>
<gene>
    <name evidence="3" type="ORF">CTheo_551</name>
</gene>
<comment type="caution">
    <text evidence="3">The sequence shown here is derived from an EMBL/GenBank/DDBJ whole genome shotgun (WGS) entry which is preliminary data.</text>
</comment>
<evidence type="ECO:0000313" key="4">
    <source>
        <dbReference type="Proteomes" id="UP000383932"/>
    </source>
</evidence>
<dbReference type="AlphaFoldDB" id="A0A5N5QWG2"/>
<evidence type="ECO:0000256" key="2">
    <source>
        <dbReference type="SAM" id="Phobius"/>
    </source>
</evidence>
<proteinExistence type="predicted"/>
<evidence type="ECO:0000256" key="1">
    <source>
        <dbReference type="SAM" id="MobiDB-lite"/>
    </source>
</evidence>
<evidence type="ECO:0008006" key="5">
    <source>
        <dbReference type="Google" id="ProtNLM"/>
    </source>
</evidence>
<evidence type="ECO:0000313" key="3">
    <source>
        <dbReference type="EMBL" id="KAB5596034.1"/>
    </source>
</evidence>
<feature type="transmembrane region" description="Helical" evidence="2">
    <location>
        <begin position="88"/>
        <end position="111"/>
    </location>
</feature>
<dbReference type="EMBL" id="SSOP01000004">
    <property type="protein sequence ID" value="KAB5596034.1"/>
    <property type="molecule type" value="Genomic_DNA"/>
</dbReference>
<sequence>MTSHVARGSESASLLPVHEENTSNYTGEAMNISRDRGKQPAAVPNERTPLFSTAEREAMRREMADDESSGNDTLALPDMSYSQVIRSFAFVPFTCLLVLAGLIVLITFAWAPCPSAPHSNAKYPYKPNIRAFLVGAAGWIVSYASRGPIYAIVTFGGRWATLTSVILAAICSVVAQEALRLGVLVLLNIHLHHWHGHPKWIPHPTPQDQAFRDVWWVALGWLTIEATLSVMQGYEQLSLYKDLFDARDRDEETWRNNNVNTLQFDTRAVPGSSLSTAPEDDPKRAAALSAPDASFEDELMYIRSRDREALELVFGVPLPNIPVFISCLQRVDAQILSLGLTLLISAAYVSSNRTDMFRGVVFGLVVALHSVLTVIWAEALPRVGIHAISYSSFIVAIGTLFAGLALWGALE</sequence>
<keyword evidence="2" id="KW-0472">Membrane</keyword>
<name>A0A5N5QWG2_9AGAM</name>
<feature type="transmembrane region" description="Helical" evidence="2">
    <location>
        <begin position="388"/>
        <end position="410"/>
    </location>
</feature>
<keyword evidence="2" id="KW-0812">Transmembrane</keyword>
<feature type="transmembrane region" description="Helical" evidence="2">
    <location>
        <begin position="131"/>
        <end position="153"/>
    </location>
</feature>